<accession>A0ABQ1RZD4</accession>
<dbReference type="Pfam" id="PF12158">
    <property type="entry name" value="DUF3592"/>
    <property type="match status" value="1"/>
</dbReference>
<sequence length="151" mass="16099">MDPIALGLIAAAAAIVALGWWLYRRKVVAAELAAGTWSSVPGTIHEASVREDVTWDAQNERVSELIPVVRYAYSANGREYEGDRAFLSRAKFDSDAAAKAWQGTCKPGPATVWFDPADPAKSVLQIDRPSKGGLFVAGVFAVILVGVALAL</sequence>
<feature type="transmembrane region" description="Helical" evidence="1">
    <location>
        <begin position="6"/>
        <end position="23"/>
    </location>
</feature>
<keyword evidence="1" id="KW-1133">Transmembrane helix</keyword>
<keyword evidence="1" id="KW-0472">Membrane</keyword>
<feature type="domain" description="DUF3592" evidence="2">
    <location>
        <begin position="40"/>
        <end position="126"/>
    </location>
</feature>
<reference evidence="4" key="1">
    <citation type="journal article" date="2019" name="Int. J. Syst. Evol. Microbiol.">
        <title>The Global Catalogue of Microorganisms (GCM) 10K type strain sequencing project: providing services to taxonomists for standard genome sequencing and annotation.</title>
        <authorList>
            <consortium name="The Broad Institute Genomics Platform"/>
            <consortium name="The Broad Institute Genome Sequencing Center for Infectious Disease"/>
            <person name="Wu L."/>
            <person name="Ma J."/>
        </authorList>
    </citation>
    <scope>NUCLEOTIDE SEQUENCE [LARGE SCALE GENOMIC DNA]</scope>
    <source>
        <strain evidence="4">CGMCC 1.15959</strain>
    </source>
</reference>
<evidence type="ECO:0000313" key="4">
    <source>
        <dbReference type="Proteomes" id="UP000619041"/>
    </source>
</evidence>
<evidence type="ECO:0000313" key="3">
    <source>
        <dbReference type="EMBL" id="GGD88139.1"/>
    </source>
</evidence>
<dbReference type="InterPro" id="IPR021994">
    <property type="entry name" value="DUF3592"/>
</dbReference>
<evidence type="ECO:0000259" key="2">
    <source>
        <dbReference type="Pfam" id="PF12158"/>
    </source>
</evidence>
<protein>
    <recommendedName>
        <fullName evidence="2">DUF3592 domain-containing protein</fullName>
    </recommendedName>
</protein>
<comment type="caution">
    <text evidence="3">The sequence shown here is derived from an EMBL/GenBank/DDBJ whole genome shotgun (WGS) entry which is preliminary data.</text>
</comment>
<dbReference type="RefSeq" id="WP_188643663.1">
    <property type="nucleotide sequence ID" value="NZ_BMKL01000001.1"/>
</dbReference>
<dbReference type="Proteomes" id="UP000619041">
    <property type="component" value="Unassembled WGS sequence"/>
</dbReference>
<keyword evidence="1" id="KW-0812">Transmembrane</keyword>
<organism evidence="3 4">
    <name type="scientific">Tsuneonella deserti</name>
    <dbReference type="NCBI Taxonomy" id="2035528"/>
    <lineage>
        <taxon>Bacteria</taxon>
        <taxon>Pseudomonadati</taxon>
        <taxon>Pseudomonadota</taxon>
        <taxon>Alphaproteobacteria</taxon>
        <taxon>Sphingomonadales</taxon>
        <taxon>Erythrobacteraceae</taxon>
        <taxon>Tsuneonella</taxon>
    </lineage>
</organism>
<feature type="transmembrane region" description="Helical" evidence="1">
    <location>
        <begin position="132"/>
        <end position="150"/>
    </location>
</feature>
<gene>
    <name evidence="3" type="ORF">GCM10011515_04710</name>
</gene>
<keyword evidence="4" id="KW-1185">Reference proteome</keyword>
<dbReference type="EMBL" id="BMKL01000001">
    <property type="protein sequence ID" value="GGD88139.1"/>
    <property type="molecule type" value="Genomic_DNA"/>
</dbReference>
<evidence type="ECO:0000256" key="1">
    <source>
        <dbReference type="SAM" id="Phobius"/>
    </source>
</evidence>
<name>A0ABQ1RZD4_9SPHN</name>
<proteinExistence type="predicted"/>